<dbReference type="GeneID" id="19204859"/>
<organism evidence="1 2">
    <name type="scientific">Coniophora puteana (strain RWD-64-598)</name>
    <name type="common">Brown rot fungus</name>
    <dbReference type="NCBI Taxonomy" id="741705"/>
    <lineage>
        <taxon>Eukaryota</taxon>
        <taxon>Fungi</taxon>
        <taxon>Dikarya</taxon>
        <taxon>Basidiomycota</taxon>
        <taxon>Agaricomycotina</taxon>
        <taxon>Agaricomycetes</taxon>
        <taxon>Agaricomycetidae</taxon>
        <taxon>Boletales</taxon>
        <taxon>Coniophorineae</taxon>
        <taxon>Coniophoraceae</taxon>
        <taxon>Coniophora</taxon>
    </lineage>
</organism>
<comment type="caution">
    <text evidence="1">The sequence shown here is derived from an EMBL/GenBank/DDBJ whole genome shotgun (WGS) entry which is preliminary data.</text>
</comment>
<dbReference type="RefSeq" id="XP_007765712.1">
    <property type="nucleotide sequence ID" value="XM_007767522.1"/>
</dbReference>
<dbReference type="Proteomes" id="UP000053558">
    <property type="component" value="Unassembled WGS sequence"/>
</dbReference>
<proteinExistence type="predicted"/>
<dbReference type="KEGG" id="cput:CONPUDRAFT_163120"/>
<evidence type="ECO:0000313" key="2">
    <source>
        <dbReference type="Proteomes" id="UP000053558"/>
    </source>
</evidence>
<protein>
    <submittedName>
        <fullName evidence="1">Uncharacterized protein</fullName>
    </submittedName>
</protein>
<name>A0A5M3MXT1_CONPW</name>
<sequence length="252" mass="28288">MGEAAPRQYSCGGRVTFTHAYSRFSRFLGSPRLIQMRILEEKMWNYGGRIPKHLLGSRRGELCLCGRRFPIGHGIRGGRATLSHIVMFGSQGTERGGDRSEYDREEKAIVENRGCVLGLTGEWEGKHSWYGGKIQQVITLRVSGNPGQERYEFELEKPKISRSHCLSRFLGSRRLIQMQIPDQTMWNYRACITEYLSRHSFAMWGRGVCKGETGLKPPNVIAGEAGSKYAFSYNAASRASSSLALADMDPKA</sequence>
<evidence type="ECO:0000313" key="1">
    <source>
        <dbReference type="EMBL" id="EIW83836.1"/>
    </source>
</evidence>
<dbReference type="EMBL" id="JH711575">
    <property type="protein sequence ID" value="EIW83836.1"/>
    <property type="molecule type" value="Genomic_DNA"/>
</dbReference>
<gene>
    <name evidence="1" type="ORF">CONPUDRAFT_163120</name>
</gene>
<accession>A0A5M3MXT1</accession>
<dbReference type="AlphaFoldDB" id="A0A5M3MXT1"/>
<dbReference type="OrthoDB" id="10055769at2759"/>
<reference evidence="2" key="1">
    <citation type="journal article" date="2012" name="Science">
        <title>The Paleozoic origin of enzymatic lignin decomposition reconstructed from 31 fungal genomes.</title>
        <authorList>
            <person name="Floudas D."/>
            <person name="Binder M."/>
            <person name="Riley R."/>
            <person name="Barry K."/>
            <person name="Blanchette R.A."/>
            <person name="Henrissat B."/>
            <person name="Martinez A.T."/>
            <person name="Otillar R."/>
            <person name="Spatafora J.W."/>
            <person name="Yadav J.S."/>
            <person name="Aerts A."/>
            <person name="Benoit I."/>
            <person name="Boyd A."/>
            <person name="Carlson A."/>
            <person name="Copeland A."/>
            <person name="Coutinho P.M."/>
            <person name="de Vries R.P."/>
            <person name="Ferreira P."/>
            <person name="Findley K."/>
            <person name="Foster B."/>
            <person name="Gaskell J."/>
            <person name="Glotzer D."/>
            <person name="Gorecki P."/>
            <person name="Heitman J."/>
            <person name="Hesse C."/>
            <person name="Hori C."/>
            <person name="Igarashi K."/>
            <person name="Jurgens J.A."/>
            <person name="Kallen N."/>
            <person name="Kersten P."/>
            <person name="Kohler A."/>
            <person name="Kuees U."/>
            <person name="Kumar T.K.A."/>
            <person name="Kuo A."/>
            <person name="LaButti K."/>
            <person name="Larrondo L.F."/>
            <person name="Lindquist E."/>
            <person name="Ling A."/>
            <person name="Lombard V."/>
            <person name="Lucas S."/>
            <person name="Lundell T."/>
            <person name="Martin R."/>
            <person name="McLaughlin D.J."/>
            <person name="Morgenstern I."/>
            <person name="Morin E."/>
            <person name="Murat C."/>
            <person name="Nagy L.G."/>
            <person name="Nolan M."/>
            <person name="Ohm R.A."/>
            <person name="Patyshakuliyeva A."/>
            <person name="Rokas A."/>
            <person name="Ruiz-Duenas F.J."/>
            <person name="Sabat G."/>
            <person name="Salamov A."/>
            <person name="Samejima M."/>
            <person name="Schmutz J."/>
            <person name="Slot J.C."/>
            <person name="St John F."/>
            <person name="Stenlid J."/>
            <person name="Sun H."/>
            <person name="Sun S."/>
            <person name="Syed K."/>
            <person name="Tsang A."/>
            <person name="Wiebenga A."/>
            <person name="Young D."/>
            <person name="Pisabarro A."/>
            <person name="Eastwood D.C."/>
            <person name="Martin F."/>
            <person name="Cullen D."/>
            <person name="Grigoriev I.V."/>
            <person name="Hibbett D.S."/>
        </authorList>
    </citation>
    <scope>NUCLEOTIDE SEQUENCE [LARGE SCALE GENOMIC DNA]</scope>
    <source>
        <strain evidence="2">RWD-64-598 SS2</strain>
    </source>
</reference>
<keyword evidence="2" id="KW-1185">Reference proteome</keyword>